<dbReference type="Gene3D" id="1.20.1250.10">
    <property type="match status" value="1"/>
</dbReference>
<comment type="caution">
    <text evidence="2">The sequence shown here is derived from an EMBL/GenBank/DDBJ whole genome shotgun (WGS) entry which is preliminary data.</text>
</comment>
<dbReference type="AlphaFoldDB" id="A0A401TI68"/>
<dbReference type="OrthoDB" id="9446539at2759"/>
<reference evidence="2 3" key="1">
    <citation type="journal article" date="2018" name="Nat. Ecol. Evol.">
        <title>Shark genomes provide insights into elasmobranch evolution and the origin of vertebrates.</title>
        <authorList>
            <person name="Hara Y"/>
            <person name="Yamaguchi K"/>
            <person name="Onimaru K"/>
            <person name="Kadota M"/>
            <person name="Koyanagi M"/>
            <person name="Keeley SD"/>
            <person name="Tatsumi K"/>
            <person name="Tanaka K"/>
            <person name="Motone F"/>
            <person name="Kageyama Y"/>
            <person name="Nozu R"/>
            <person name="Adachi N"/>
            <person name="Nishimura O"/>
            <person name="Nakagawa R"/>
            <person name="Tanegashima C"/>
            <person name="Kiyatake I"/>
            <person name="Matsumoto R"/>
            <person name="Murakumo K"/>
            <person name="Nishida K"/>
            <person name="Terakita A"/>
            <person name="Kuratani S"/>
            <person name="Sato K"/>
            <person name="Hyodo S Kuraku.S."/>
        </authorList>
    </citation>
    <scope>NUCLEOTIDE SEQUENCE [LARGE SCALE GENOMIC DNA]</scope>
</reference>
<name>A0A401TI68_CHIPU</name>
<feature type="chain" id="PRO_5019478900" evidence="1">
    <location>
        <begin position="19"/>
        <end position="107"/>
    </location>
</feature>
<feature type="non-terminal residue" evidence="2">
    <location>
        <position position="107"/>
    </location>
</feature>
<dbReference type="InterPro" id="IPR009079">
    <property type="entry name" value="4_helix_cytokine-like_core"/>
</dbReference>
<feature type="signal peptide" evidence="1">
    <location>
        <begin position="1"/>
        <end position="18"/>
    </location>
</feature>
<evidence type="ECO:0000313" key="2">
    <source>
        <dbReference type="EMBL" id="GCC42327.1"/>
    </source>
</evidence>
<sequence length="107" mass="11922">MIAAVSSLVLSILAISLAAPTGHTSLSNAFDQSISLTKATLQNVHTFITNYDEERLQQSWRDLQVFWIHVDMQRIHEIGQDEGSALADAMEGISLDLRDLISQLNRE</sequence>
<gene>
    <name evidence="2" type="ORF">chiPu_0026145</name>
</gene>
<dbReference type="Proteomes" id="UP000287033">
    <property type="component" value="Unassembled WGS sequence"/>
</dbReference>
<proteinExistence type="predicted"/>
<accession>A0A401TI68</accession>
<evidence type="ECO:0000256" key="1">
    <source>
        <dbReference type="SAM" id="SignalP"/>
    </source>
</evidence>
<keyword evidence="1" id="KW-0732">Signal</keyword>
<keyword evidence="3" id="KW-1185">Reference proteome</keyword>
<dbReference type="EMBL" id="BEZZ01073277">
    <property type="protein sequence ID" value="GCC42327.1"/>
    <property type="molecule type" value="Genomic_DNA"/>
</dbReference>
<protein>
    <submittedName>
        <fullName evidence="2">Uncharacterized protein</fullName>
    </submittedName>
</protein>
<organism evidence="2 3">
    <name type="scientific">Chiloscyllium punctatum</name>
    <name type="common">Brownbanded bambooshark</name>
    <name type="synonym">Hemiscyllium punctatum</name>
    <dbReference type="NCBI Taxonomy" id="137246"/>
    <lineage>
        <taxon>Eukaryota</taxon>
        <taxon>Metazoa</taxon>
        <taxon>Chordata</taxon>
        <taxon>Craniata</taxon>
        <taxon>Vertebrata</taxon>
        <taxon>Chondrichthyes</taxon>
        <taxon>Elasmobranchii</taxon>
        <taxon>Galeomorphii</taxon>
        <taxon>Galeoidea</taxon>
        <taxon>Orectolobiformes</taxon>
        <taxon>Hemiscylliidae</taxon>
        <taxon>Chiloscyllium</taxon>
    </lineage>
</organism>
<evidence type="ECO:0000313" key="3">
    <source>
        <dbReference type="Proteomes" id="UP000287033"/>
    </source>
</evidence>